<protein>
    <submittedName>
        <fullName evidence="9">MIP/aquaporin family protein</fullName>
    </submittedName>
</protein>
<keyword evidence="5 8" id="KW-1133">Transmembrane helix</keyword>
<reference evidence="9 10" key="1">
    <citation type="submission" date="2024-11" db="EMBL/GenBank/DDBJ databases">
        <authorList>
            <person name="Heng Y.C."/>
            <person name="Lim A.C.H."/>
            <person name="Lee J.K.Y."/>
            <person name="Kittelmann S."/>
        </authorList>
    </citation>
    <scope>NUCLEOTIDE SEQUENCE [LARGE SCALE GENOMIC DNA]</scope>
    <source>
        <strain evidence="9 10">WILCCON 0114</strain>
    </source>
</reference>
<dbReference type="InterPro" id="IPR050363">
    <property type="entry name" value="MIP/Aquaporin"/>
</dbReference>
<evidence type="ECO:0000313" key="10">
    <source>
        <dbReference type="Proteomes" id="UP001623592"/>
    </source>
</evidence>
<evidence type="ECO:0000313" key="9">
    <source>
        <dbReference type="EMBL" id="MFL0250976.1"/>
    </source>
</evidence>
<dbReference type="PROSITE" id="PS00221">
    <property type="entry name" value="MIP"/>
    <property type="match status" value="1"/>
</dbReference>
<dbReference type="Proteomes" id="UP001623592">
    <property type="component" value="Unassembled WGS sequence"/>
</dbReference>
<evidence type="ECO:0000256" key="7">
    <source>
        <dbReference type="RuleBase" id="RU000477"/>
    </source>
</evidence>
<feature type="transmembrane region" description="Helical" evidence="8">
    <location>
        <begin position="6"/>
        <end position="30"/>
    </location>
</feature>
<feature type="transmembrane region" description="Helical" evidence="8">
    <location>
        <begin position="91"/>
        <end position="112"/>
    </location>
</feature>
<dbReference type="EMBL" id="JBJIAA010000008">
    <property type="protein sequence ID" value="MFL0250976.1"/>
    <property type="molecule type" value="Genomic_DNA"/>
</dbReference>
<feature type="transmembrane region" description="Helical" evidence="8">
    <location>
        <begin position="42"/>
        <end position="60"/>
    </location>
</feature>
<name>A0ABW8TFG7_9CLOT</name>
<dbReference type="PANTHER" id="PTHR43829:SF9">
    <property type="entry name" value="AQUAPORIN-9"/>
    <property type="match status" value="1"/>
</dbReference>
<keyword evidence="3 7" id="KW-0813">Transport</keyword>
<comment type="caution">
    <text evidence="9">The sequence shown here is derived from an EMBL/GenBank/DDBJ whole genome shotgun (WGS) entry which is preliminary data.</text>
</comment>
<feature type="transmembrane region" description="Helical" evidence="8">
    <location>
        <begin position="218"/>
        <end position="238"/>
    </location>
</feature>
<evidence type="ECO:0000256" key="8">
    <source>
        <dbReference type="SAM" id="Phobius"/>
    </source>
</evidence>
<dbReference type="InterPro" id="IPR022357">
    <property type="entry name" value="MIP_CS"/>
</dbReference>
<evidence type="ECO:0000256" key="6">
    <source>
        <dbReference type="ARBA" id="ARBA00023136"/>
    </source>
</evidence>
<evidence type="ECO:0000256" key="5">
    <source>
        <dbReference type="ARBA" id="ARBA00022989"/>
    </source>
</evidence>
<dbReference type="Gene3D" id="1.20.1080.10">
    <property type="entry name" value="Glycerol uptake facilitator protein"/>
    <property type="match status" value="1"/>
</dbReference>
<feature type="transmembrane region" description="Helical" evidence="8">
    <location>
        <begin position="143"/>
        <end position="161"/>
    </location>
</feature>
<organism evidence="9 10">
    <name type="scientific">Clostridium neuense</name>
    <dbReference type="NCBI Taxonomy" id="1728934"/>
    <lineage>
        <taxon>Bacteria</taxon>
        <taxon>Bacillati</taxon>
        <taxon>Bacillota</taxon>
        <taxon>Clostridia</taxon>
        <taxon>Eubacteriales</taxon>
        <taxon>Clostridiaceae</taxon>
        <taxon>Clostridium</taxon>
    </lineage>
</organism>
<evidence type="ECO:0000256" key="4">
    <source>
        <dbReference type="ARBA" id="ARBA00022692"/>
    </source>
</evidence>
<evidence type="ECO:0000256" key="2">
    <source>
        <dbReference type="ARBA" id="ARBA00006175"/>
    </source>
</evidence>
<sequence length="242" mass="25754">MHYSLAVRMVCEMIGTAILILFGNGAVANVELKGTKGYRNGWIIVAIGYGVGVMIPALMFSKISGSHTNPAMTIGMAINGLFPWSEVLPYILAQMVGAIIGQVILYFVYLPFYKKTEDVASILGTCSTISASGSYVNGFVTEFFGTFLLVLGAMFILNSSAVKITPSVGYVGLGFLVCSLVTSLGGPTGPGLNPARDLGPRIVHSLLPLENKGKSEWAYAWIPVVAPIAASIVAIFLYKQIF</sequence>
<comment type="subcellular location">
    <subcellularLocation>
        <location evidence="1">Membrane</location>
        <topology evidence="1">Multi-pass membrane protein</topology>
    </subcellularLocation>
</comment>
<comment type="similarity">
    <text evidence="2 7">Belongs to the MIP/aquaporin (TC 1.A.8) family.</text>
</comment>
<dbReference type="InterPro" id="IPR023271">
    <property type="entry name" value="Aquaporin-like"/>
</dbReference>
<dbReference type="Pfam" id="PF00230">
    <property type="entry name" value="MIP"/>
    <property type="match status" value="1"/>
</dbReference>
<dbReference type="PRINTS" id="PR00783">
    <property type="entry name" value="MINTRINSICP"/>
</dbReference>
<dbReference type="RefSeq" id="WP_406787634.1">
    <property type="nucleotide sequence ID" value="NZ_JBJIAA010000008.1"/>
</dbReference>
<dbReference type="SUPFAM" id="SSF81338">
    <property type="entry name" value="Aquaporin-like"/>
    <property type="match status" value="1"/>
</dbReference>
<keyword evidence="10" id="KW-1185">Reference proteome</keyword>
<gene>
    <name evidence="9" type="ORF">ACJDT4_11135</name>
</gene>
<dbReference type="PANTHER" id="PTHR43829">
    <property type="entry name" value="AQUAPORIN OR AQUAGLYCEROPORIN RELATED"/>
    <property type="match status" value="1"/>
</dbReference>
<evidence type="ECO:0000256" key="3">
    <source>
        <dbReference type="ARBA" id="ARBA00022448"/>
    </source>
</evidence>
<keyword evidence="4 7" id="KW-0812">Transmembrane</keyword>
<accession>A0ABW8TFG7</accession>
<keyword evidence="6 8" id="KW-0472">Membrane</keyword>
<feature type="transmembrane region" description="Helical" evidence="8">
    <location>
        <begin position="168"/>
        <end position="186"/>
    </location>
</feature>
<dbReference type="InterPro" id="IPR000425">
    <property type="entry name" value="MIP"/>
</dbReference>
<evidence type="ECO:0000256" key="1">
    <source>
        <dbReference type="ARBA" id="ARBA00004141"/>
    </source>
</evidence>
<dbReference type="CDD" id="cd00333">
    <property type="entry name" value="MIP"/>
    <property type="match status" value="1"/>
</dbReference>
<feature type="transmembrane region" description="Helical" evidence="8">
    <location>
        <begin position="119"/>
        <end position="137"/>
    </location>
</feature>
<proteinExistence type="inferred from homology"/>